<comment type="caution">
    <text evidence="4">The sequence shown here is derived from an EMBL/GenBank/DDBJ whole genome shotgun (WGS) entry which is preliminary data.</text>
</comment>
<dbReference type="InterPro" id="IPR037231">
    <property type="entry name" value="NAP-like_sf"/>
</dbReference>
<dbReference type="STRING" id="947166.A0A1D1VYU6"/>
<dbReference type="Pfam" id="PF00956">
    <property type="entry name" value="NAP"/>
    <property type="match status" value="1"/>
</dbReference>
<dbReference type="InterPro" id="IPR002164">
    <property type="entry name" value="NAP_family"/>
</dbReference>
<proteinExistence type="inferred from homology"/>
<dbReference type="GO" id="GO:0006334">
    <property type="term" value="P:nucleosome assembly"/>
    <property type="evidence" value="ECO:0007669"/>
    <property type="project" value="InterPro"/>
</dbReference>
<organism evidence="4 5">
    <name type="scientific">Ramazzottius varieornatus</name>
    <name type="common">Water bear</name>
    <name type="synonym">Tardigrade</name>
    <dbReference type="NCBI Taxonomy" id="947166"/>
    <lineage>
        <taxon>Eukaryota</taxon>
        <taxon>Metazoa</taxon>
        <taxon>Ecdysozoa</taxon>
        <taxon>Tardigrada</taxon>
        <taxon>Eutardigrada</taxon>
        <taxon>Parachela</taxon>
        <taxon>Hypsibioidea</taxon>
        <taxon>Ramazzottiidae</taxon>
        <taxon>Ramazzottius</taxon>
    </lineage>
</organism>
<reference evidence="4 5" key="1">
    <citation type="journal article" date="2016" name="Nat. Commun.">
        <title>Extremotolerant tardigrade genome and improved radiotolerance of human cultured cells by tardigrade-unique protein.</title>
        <authorList>
            <person name="Hashimoto T."/>
            <person name="Horikawa D.D."/>
            <person name="Saito Y."/>
            <person name="Kuwahara H."/>
            <person name="Kozuka-Hata H."/>
            <person name="Shin-I T."/>
            <person name="Minakuchi Y."/>
            <person name="Ohishi K."/>
            <person name="Motoyama A."/>
            <person name="Aizu T."/>
            <person name="Enomoto A."/>
            <person name="Kondo K."/>
            <person name="Tanaka S."/>
            <person name="Hara Y."/>
            <person name="Koshikawa S."/>
            <person name="Sagara H."/>
            <person name="Miura T."/>
            <person name="Yokobori S."/>
            <person name="Miyagawa K."/>
            <person name="Suzuki Y."/>
            <person name="Kubo T."/>
            <person name="Oyama M."/>
            <person name="Kohara Y."/>
            <person name="Fujiyama A."/>
            <person name="Arakawa K."/>
            <person name="Katayama T."/>
            <person name="Toyoda A."/>
            <person name="Kunieda T."/>
        </authorList>
    </citation>
    <scope>NUCLEOTIDE SEQUENCE [LARGE SCALE GENOMIC DNA]</scope>
    <source>
        <strain evidence="4 5">YOKOZUNA-1</strain>
    </source>
</reference>
<gene>
    <name evidence="4" type="primary">RvY_16551</name>
    <name evidence="4" type="synonym">RvY_16551.1</name>
    <name evidence="4" type="ORF">RvY_16551-1</name>
</gene>
<accession>A0A1D1VYU6</accession>
<evidence type="ECO:0008006" key="6">
    <source>
        <dbReference type="Google" id="ProtNLM"/>
    </source>
</evidence>
<keyword evidence="5" id="KW-1185">Reference proteome</keyword>
<evidence type="ECO:0000256" key="3">
    <source>
        <dbReference type="SAM" id="MobiDB-lite"/>
    </source>
</evidence>
<comment type="similarity">
    <text evidence="1 2">Belongs to the nucleosome assembly protein (NAP) family.</text>
</comment>
<evidence type="ECO:0000313" key="5">
    <source>
        <dbReference type="Proteomes" id="UP000186922"/>
    </source>
</evidence>
<dbReference type="SUPFAM" id="SSF143113">
    <property type="entry name" value="NAP-like"/>
    <property type="match status" value="1"/>
</dbReference>
<dbReference type="AlphaFoldDB" id="A0A1D1VYU6"/>
<evidence type="ECO:0000256" key="2">
    <source>
        <dbReference type="RuleBase" id="RU003876"/>
    </source>
</evidence>
<evidence type="ECO:0000313" key="4">
    <source>
        <dbReference type="EMBL" id="GAV06585.1"/>
    </source>
</evidence>
<feature type="compositionally biased region" description="Acidic residues" evidence="3">
    <location>
        <begin position="182"/>
        <end position="217"/>
    </location>
</feature>
<dbReference type="PANTHER" id="PTHR11875">
    <property type="entry name" value="TESTIS-SPECIFIC Y-ENCODED PROTEIN"/>
    <property type="match status" value="1"/>
</dbReference>
<name>A0A1D1VYU6_RAMVA</name>
<dbReference type="OrthoDB" id="27325at2759"/>
<dbReference type="Proteomes" id="UP000186922">
    <property type="component" value="Unassembled WGS sequence"/>
</dbReference>
<feature type="region of interest" description="Disordered" evidence="3">
    <location>
        <begin position="182"/>
        <end position="228"/>
    </location>
</feature>
<protein>
    <recommendedName>
        <fullName evidence="6">Nucleosome assembly protein</fullName>
    </recommendedName>
</protein>
<dbReference type="EMBL" id="BDGG01000013">
    <property type="protein sequence ID" value="GAV06585.1"/>
    <property type="molecule type" value="Genomic_DNA"/>
</dbReference>
<dbReference type="GO" id="GO:0005634">
    <property type="term" value="C:nucleus"/>
    <property type="evidence" value="ECO:0007669"/>
    <property type="project" value="InterPro"/>
</dbReference>
<dbReference type="Gene3D" id="3.30.1120.90">
    <property type="entry name" value="Nucleosome assembly protein"/>
    <property type="match status" value="1"/>
</dbReference>
<sequence length="228" mass="25234">MGIPKFWLVVLNYAAHTADMIHPQDVAALEFLKDVRVEYKDSPLAFTLIFESLPNPYFTNTTLTRYFEYGLDMSPAQLYSSSGLMPTKTEGCEIKWKEGKNLTKRGPAGGNVNSKDDKRVDSFFDFFTPAIVDLGKIGQMLAEGEDEDLMEKAEQAGIEYEIATALRTRIIPRALLFYTGEADTDGVDDSDYSGEYSESEDEGAEGLSEEEGGSDNETDARKASKGGR</sequence>
<evidence type="ECO:0000256" key="1">
    <source>
        <dbReference type="ARBA" id="ARBA00009947"/>
    </source>
</evidence>